<evidence type="ECO:0000256" key="3">
    <source>
        <dbReference type="ARBA" id="ARBA00004991"/>
    </source>
</evidence>
<keyword evidence="9" id="KW-1133">Transmembrane helix</keyword>
<dbReference type="SUPFAM" id="SSF53448">
    <property type="entry name" value="Nucleotide-diphospho-sugar transferases"/>
    <property type="match status" value="1"/>
</dbReference>
<organism evidence="11 12">
    <name type="scientific">Romanomermis culicivorax</name>
    <name type="common">Nematode worm</name>
    <dbReference type="NCBI Taxonomy" id="13658"/>
    <lineage>
        <taxon>Eukaryota</taxon>
        <taxon>Metazoa</taxon>
        <taxon>Ecdysozoa</taxon>
        <taxon>Nematoda</taxon>
        <taxon>Enoplea</taxon>
        <taxon>Dorylaimia</taxon>
        <taxon>Mermithida</taxon>
        <taxon>Mermithoidea</taxon>
        <taxon>Mermithidae</taxon>
        <taxon>Romanomermis</taxon>
    </lineage>
</organism>
<dbReference type="EC" id="2.4.1.80" evidence="5"/>
<dbReference type="GO" id="GO:0008120">
    <property type="term" value="F:ceramide glucosyltransferase activity"/>
    <property type="evidence" value="ECO:0007669"/>
    <property type="project" value="UniProtKB-EC"/>
</dbReference>
<comment type="similarity">
    <text evidence="4">Belongs to the glycosyltransferase 2 family.</text>
</comment>
<dbReference type="Proteomes" id="UP000887565">
    <property type="component" value="Unplaced"/>
</dbReference>
<keyword evidence="8" id="KW-0812">Transmembrane</keyword>
<evidence type="ECO:0000256" key="4">
    <source>
        <dbReference type="ARBA" id="ARBA00006739"/>
    </source>
</evidence>
<sequence length="143" mass="16228">MSSMFRKKVLEEVGGIKAFAAYLPEDYYFASAVAAKGWKCAISSQPGWQNSGTCNLNAFHSRLESHRSSLEELSLDALLHLRINGPNDFEQFKVSKYAKAWVAANHLRSDDPIQQKKKTRDEKKLNDEVEQTDFVFLHSSAIF</sequence>
<keyword evidence="10" id="KW-0472">Membrane</keyword>
<comment type="pathway">
    <text evidence="3">Sphingolipid metabolism.</text>
</comment>
<accession>A0A915KER0</accession>
<keyword evidence="6" id="KW-0328">Glycosyltransferase</keyword>
<dbReference type="GO" id="GO:0016020">
    <property type="term" value="C:membrane"/>
    <property type="evidence" value="ECO:0007669"/>
    <property type="project" value="UniProtKB-SubCell"/>
</dbReference>
<evidence type="ECO:0000313" key="12">
    <source>
        <dbReference type="WBParaSite" id="nRc.2.0.1.t36521-RA"/>
    </source>
</evidence>
<name>A0A915KER0_ROMCU</name>
<protein>
    <recommendedName>
        <fullName evidence="5">ceramide glucosyltransferase</fullName>
        <ecNumber evidence="5">2.4.1.80</ecNumber>
    </recommendedName>
</protein>
<dbReference type="WBParaSite" id="nRc.2.0.1.t36521-RA">
    <property type="protein sequence ID" value="nRc.2.0.1.t36521-RA"/>
    <property type="gene ID" value="nRc.2.0.1.g36521"/>
</dbReference>
<evidence type="ECO:0000256" key="8">
    <source>
        <dbReference type="ARBA" id="ARBA00022692"/>
    </source>
</evidence>
<evidence type="ECO:0000256" key="2">
    <source>
        <dbReference type="ARBA" id="ARBA00004760"/>
    </source>
</evidence>
<evidence type="ECO:0000256" key="5">
    <source>
        <dbReference type="ARBA" id="ARBA00012699"/>
    </source>
</evidence>
<evidence type="ECO:0000256" key="1">
    <source>
        <dbReference type="ARBA" id="ARBA00004141"/>
    </source>
</evidence>
<dbReference type="InterPro" id="IPR029044">
    <property type="entry name" value="Nucleotide-diphossugar_trans"/>
</dbReference>
<keyword evidence="11" id="KW-1185">Reference proteome</keyword>
<evidence type="ECO:0000313" key="11">
    <source>
        <dbReference type="Proteomes" id="UP000887565"/>
    </source>
</evidence>
<evidence type="ECO:0000256" key="10">
    <source>
        <dbReference type="ARBA" id="ARBA00023136"/>
    </source>
</evidence>
<comment type="pathway">
    <text evidence="2">Lipid metabolism; sphingolipid metabolism.</text>
</comment>
<dbReference type="Pfam" id="PF13506">
    <property type="entry name" value="Glyco_transf_21"/>
    <property type="match status" value="1"/>
</dbReference>
<evidence type="ECO:0000256" key="7">
    <source>
        <dbReference type="ARBA" id="ARBA00022679"/>
    </source>
</evidence>
<keyword evidence="7" id="KW-0808">Transferase</keyword>
<reference evidence="12" key="1">
    <citation type="submission" date="2022-11" db="UniProtKB">
        <authorList>
            <consortium name="WormBaseParasite"/>
        </authorList>
    </citation>
    <scope>IDENTIFICATION</scope>
</reference>
<comment type="subcellular location">
    <subcellularLocation>
        <location evidence="1">Membrane</location>
        <topology evidence="1">Multi-pass membrane protein</topology>
    </subcellularLocation>
</comment>
<evidence type="ECO:0000256" key="9">
    <source>
        <dbReference type="ARBA" id="ARBA00022989"/>
    </source>
</evidence>
<proteinExistence type="inferred from homology"/>
<dbReference type="InterPro" id="IPR025993">
    <property type="entry name" value="Ceramide_glucosylTrfase"/>
</dbReference>
<dbReference type="AlphaFoldDB" id="A0A915KER0"/>
<evidence type="ECO:0000256" key="6">
    <source>
        <dbReference type="ARBA" id="ARBA00022676"/>
    </source>
</evidence>